<proteinExistence type="inferred from homology"/>
<keyword evidence="6" id="KW-0808">Transferase</keyword>
<dbReference type="GO" id="GO:0016020">
    <property type="term" value="C:membrane"/>
    <property type="evidence" value="ECO:0007669"/>
    <property type="project" value="UniProtKB-SubCell"/>
</dbReference>
<dbReference type="PANTHER" id="PTHR23033:SF47">
    <property type="entry name" value="APPLE DOMAIN-CONTAINING PROTEIN-RELATED"/>
    <property type="match status" value="1"/>
</dbReference>
<feature type="chain" id="PRO_5012483758" description="N-acetylgalactosaminide beta-1,3-galactosyltransferase" evidence="13">
    <location>
        <begin position="29"/>
        <end position="483"/>
    </location>
</feature>
<comment type="similarity">
    <text evidence="3">Belongs to the glycosyltransferase 31 family. Beta3-Gal-T subfamily.</text>
</comment>
<feature type="signal peptide" evidence="13">
    <location>
        <begin position="1"/>
        <end position="28"/>
    </location>
</feature>
<keyword evidence="9" id="KW-0735">Signal-anchor</keyword>
<evidence type="ECO:0000256" key="10">
    <source>
        <dbReference type="ARBA" id="ARBA00022989"/>
    </source>
</evidence>
<dbReference type="Pfam" id="PF02434">
    <property type="entry name" value="Fringe"/>
    <property type="match status" value="1"/>
</dbReference>
<keyword evidence="7" id="KW-0812">Transmembrane</keyword>
<sequence length="483" mass="53447">MPLPARYGRWGILVPVVLILLILHFIHADLGSNATQDVNEPALGLQIESKTSSEATTTKTSSSPSATDHVPSTCPPLPGMENILVVIKTGITEAQDKVPVHLRTTLRCIPHKIIVSDYEEEIAGVRTYDVFANVSDTLKQSNIDFALYNRARAGGHTALTSQDHQKVANGPSGMSDNPGWKLDKWKFLPMIHTARHARPDASWFVFLEADTYPIWSNLLAWLAQFDSSDKLYLGNQMQIGPNLFAHGGSGFVLSHDAIHAAADYHTAHVGEWDEITDREWAGDCVLGMLLAKVGVGLTWSWPRVTTQSVWEQDMLRDAFGVMPWCHAPFTFHHMTPADVDRVWGFEQMWFAAVSITLDELLDDTGVVLTFSQTNSTQITYAEIFGNLIRPTLADHLDNWDNLAMDGDNHEDYKGPKTPASLPDCADYCAADPECIQYRLTADSRCTTSKTVLRGKPAPGTKSGTMLWRVDAAVKRMGQCSEIL</sequence>
<evidence type="ECO:0000259" key="14">
    <source>
        <dbReference type="Pfam" id="PF02434"/>
    </source>
</evidence>
<keyword evidence="13" id="KW-0732">Signal</keyword>
<dbReference type="OrthoDB" id="414175at2759"/>
<comment type="subcellular location">
    <subcellularLocation>
        <location evidence="1">Membrane</location>
        <topology evidence="1">Single-pass type II membrane protein</topology>
    </subcellularLocation>
</comment>
<dbReference type="AlphaFoldDB" id="A0A1V6QMS1"/>
<evidence type="ECO:0000256" key="8">
    <source>
        <dbReference type="ARBA" id="ARBA00022741"/>
    </source>
</evidence>
<comment type="pathway">
    <text evidence="2">Protein modification; protein glycosylation.</text>
</comment>
<dbReference type="PANTHER" id="PTHR23033">
    <property type="entry name" value="BETA1,3-GALACTOSYLTRANSFERASE"/>
    <property type="match status" value="1"/>
</dbReference>
<evidence type="ECO:0000256" key="2">
    <source>
        <dbReference type="ARBA" id="ARBA00004922"/>
    </source>
</evidence>
<keyword evidence="11" id="KW-0472">Membrane</keyword>
<organism evidence="15 16">
    <name type="scientific">Penicillium antarcticum</name>
    <dbReference type="NCBI Taxonomy" id="416450"/>
    <lineage>
        <taxon>Eukaryota</taxon>
        <taxon>Fungi</taxon>
        <taxon>Dikarya</taxon>
        <taxon>Ascomycota</taxon>
        <taxon>Pezizomycotina</taxon>
        <taxon>Eurotiomycetes</taxon>
        <taxon>Eurotiomycetidae</taxon>
        <taxon>Eurotiales</taxon>
        <taxon>Aspergillaceae</taxon>
        <taxon>Penicillium</taxon>
    </lineage>
</organism>
<dbReference type="EC" id="2.4.1.122" evidence="4"/>
<evidence type="ECO:0000256" key="1">
    <source>
        <dbReference type="ARBA" id="ARBA00004606"/>
    </source>
</evidence>
<evidence type="ECO:0000256" key="11">
    <source>
        <dbReference type="ARBA" id="ARBA00023136"/>
    </source>
</evidence>
<keyword evidence="16" id="KW-1185">Reference proteome</keyword>
<name>A0A1V6QMS1_9EURO</name>
<dbReference type="GO" id="GO:0016263">
    <property type="term" value="F:glycoprotein-N-acetylgalactosamine 3-beta-galactosyltransferase activity"/>
    <property type="evidence" value="ECO:0007669"/>
    <property type="project" value="UniProtKB-EC"/>
</dbReference>
<reference evidence="16" key="1">
    <citation type="journal article" date="2017" name="Nat. Microbiol.">
        <title>Global analysis of biosynthetic gene clusters reveals vast potential of secondary metabolite production in Penicillium species.</title>
        <authorList>
            <person name="Nielsen J.C."/>
            <person name="Grijseels S."/>
            <person name="Prigent S."/>
            <person name="Ji B."/>
            <person name="Dainat J."/>
            <person name="Nielsen K.F."/>
            <person name="Frisvad J.C."/>
            <person name="Workman M."/>
            <person name="Nielsen J."/>
        </authorList>
    </citation>
    <scope>NUCLEOTIDE SEQUENCE [LARGE SCALE GENOMIC DNA]</scope>
    <source>
        <strain evidence="16">IBT 31811</strain>
    </source>
</reference>
<protein>
    <recommendedName>
        <fullName evidence="4">N-acetylgalactosaminide beta-1,3-galactosyltransferase</fullName>
        <ecNumber evidence="4">2.4.1.122</ecNumber>
    </recommendedName>
</protein>
<evidence type="ECO:0000256" key="3">
    <source>
        <dbReference type="ARBA" id="ARBA00006462"/>
    </source>
</evidence>
<evidence type="ECO:0000256" key="13">
    <source>
        <dbReference type="SAM" id="SignalP"/>
    </source>
</evidence>
<comment type="caution">
    <text evidence="15">The sequence shown here is derived from an EMBL/GenBank/DDBJ whole genome shotgun (WGS) entry which is preliminary data.</text>
</comment>
<evidence type="ECO:0000256" key="4">
    <source>
        <dbReference type="ARBA" id="ARBA00012557"/>
    </source>
</evidence>
<evidence type="ECO:0000256" key="12">
    <source>
        <dbReference type="SAM" id="MobiDB-lite"/>
    </source>
</evidence>
<keyword evidence="10" id="KW-1133">Transmembrane helix</keyword>
<accession>A0A1V6QMS1</accession>
<dbReference type="Proteomes" id="UP000191672">
    <property type="component" value="Unassembled WGS sequence"/>
</dbReference>
<dbReference type="InterPro" id="IPR026050">
    <property type="entry name" value="C1GALT1/C1GALT1_chp1"/>
</dbReference>
<gene>
    <name evidence="15" type="ORF">PENANT_c001G07370</name>
</gene>
<evidence type="ECO:0000256" key="5">
    <source>
        <dbReference type="ARBA" id="ARBA00022676"/>
    </source>
</evidence>
<evidence type="ECO:0000313" key="15">
    <source>
        <dbReference type="EMBL" id="OQD90540.1"/>
    </source>
</evidence>
<evidence type="ECO:0000256" key="7">
    <source>
        <dbReference type="ARBA" id="ARBA00022692"/>
    </source>
</evidence>
<feature type="region of interest" description="Disordered" evidence="12">
    <location>
        <begin position="49"/>
        <end position="74"/>
    </location>
</feature>
<evidence type="ECO:0000256" key="9">
    <source>
        <dbReference type="ARBA" id="ARBA00022968"/>
    </source>
</evidence>
<dbReference type="EMBL" id="MDYN01000001">
    <property type="protein sequence ID" value="OQD90540.1"/>
    <property type="molecule type" value="Genomic_DNA"/>
</dbReference>
<evidence type="ECO:0000313" key="16">
    <source>
        <dbReference type="Proteomes" id="UP000191672"/>
    </source>
</evidence>
<dbReference type="Gene3D" id="3.90.550.50">
    <property type="match status" value="1"/>
</dbReference>
<keyword evidence="5" id="KW-0328">Glycosyltransferase</keyword>
<dbReference type="InterPro" id="IPR003378">
    <property type="entry name" value="Fringe-like_glycosylTrfase"/>
</dbReference>
<feature type="compositionally biased region" description="Low complexity" evidence="12">
    <location>
        <begin position="49"/>
        <end position="67"/>
    </location>
</feature>
<keyword evidence="8" id="KW-0547">Nucleotide-binding</keyword>
<dbReference type="STRING" id="416450.A0A1V6QMS1"/>
<feature type="domain" description="Fringe-like glycosyltransferase" evidence="14">
    <location>
        <begin position="198"/>
        <end position="298"/>
    </location>
</feature>
<dbReference type="GO" id="GO:0000166">
    <property type="term" value="F:nucleotide binding"/>
    <property type="evidence" value="ECO:0007669"/>
    <property type="project" value="UniProtKB-KW"/>
</dbReference>
<evidence type="ECO:0000256" key="6">
    <source>
        <dbReference type="ARBA" id="ARBA00022679"/>
    </source>
</evidence>